<evidence type="ECO:0000256" key="1">
    <source>
        <dbReference type="SAM" id="MobiDB-lite"/>
    </source>
</evidence>
<feature type="region of interest" description="Disordered" evidence="1">
    <location>
        <begin position="1"/>
        <end position="33"/>
    </location>
</feature>
<proteinExistence type="predicted"/>
<dbReference type="KEGG" id="beq:BEWA_049260"/>
<protein>
    <submittedName>
        <fullName evidence="2">Uncharacterized protein</fullName>
    </submittedName>
</protein>
<evidence type="ECO:0000313" key="3">
    <source>
        <dbReference type="Proteomes" id="UP000031512"/>
    </source>
</evidence>
<dbReference type="GeneID" id="15804196"/>
<evidence type="ECO:0000313" key="2">
    <source>
        <dbReference type="EMBL" id="EKX72460.1"/>
    </source>
</evidence>
<reference evidence="2 3" key="1">
    <citation type="journal article" date="2012" name="BMC Genomics">
        <title>Comparative genomic analysis and phylogenetic position of Theileria equi.</title>
        <authorList>
            <person name="Kappmeyer L.S."/>
            <person name="Thiagarajan M."/>
            <person name="Herndon D.R."/>
            <person name="Ramsay J.D."/>
            <person name="Caler E."/>
            <person name="Djikeng A."/>
            <person name="Gillespie J.J."/>
            <person name="Lau A.O."/>
            <person name="Roalson E.H."/>
            <person name="Silva J.C."/>
            <person name="Silva M.G."/>
            <person name="Suarez C.E."/>
            <person name="Ueti M.W."/>
            <person name="Nene V.M."/>
            <person name="Mealey R.H."/>
            <person name="Knowles D.P."/>
            <person name="Brayton K.A."/>
        </authorList>
    </citation>
    <scope>NUCLEOTIDE SEQUENCE [LARGE SCALE GENOMIC DNA]</scope>
    <source>
        <strain evidence="2 3">WA</strain>
    </source>
</reference>
<organism evidence="2 3">
    <name type="scientific">Theileria equi strain WA</name>
    <dbReference type="NCBI Taxonomy" id="1537102"/>
    <lineage>
        <taxon>Eukaryota</taxon>
        <taxon>Sar</taxon>
        <taxon>Alveolata</taxon>
        <taxon>Apicomplexa</taxon>
        <taxon>Aconoidasida</taxon>
        <taxon>Piroplasmida</taxon>
        <taxon>Theileriidae</taxon>
        <taxon>Theileria</taxon>
    </lineage>
</organism>
<dbReference type="AlphaFoldDB" id="L1LB04"/>
<dbReference type="RefSeq" id="XP_004831912.1">
    <property type="nucleotide sequence ID" value="XM_004831855.1"/>
</dbReference>
<gene>
    <name evidence="2" type="ORF">BEWA_049260</name>
</gene>
<comment type="caution">
    <text evidence="2">The sequence shown here is derived from an EMBL/GenBank/DDBJ whole genome shotgun (WGS) entry which is preliminary data.</text>
</comment>
<name>L1LB04_THEEQ</name>
<dbReference type="VEuPathDB" id="PiroplasmaDB:BEWA_049260"/>
<dbReference type="Proteomes" id="UP000031512">
    <property type="component" value="Unassembled WGS sequence"/>
</dbReference>
<dbReference type="EMBL" id="ACOU01000007">
    <property type="protein sequence ID" value="EKX72460.1"/>
    <property type="molecule type" value="Genomic_DNA"/>
</dbReference>
<keyword evidence="3" id="KW-1185">Reference proteome</keyword>
<sequence>MVDKGTSAAMEDVVDSRGAPAESPQVTNTEQPEAVDWLSSVLGKKDKKSSQSAKIKGVVRDSEDLLFENLSGTYSLLKSAKFKRNRFSRDDWREYRRFMVKAYKRMIKKKSTKA</sequence>
<accession>L1LB04</accession>